<keyword evidence="2" id="KW-0732">Signal</keyword>
<evidence type="ECO:0000259" key="9">
    <source>
        <dbReference type="Pfam" id="PF00561"/>
    </source>
</evidence>
<dbReference type="Gene3D" id="3.40.50.1820">
    <property type="entry name" value="alpha/beta hydrolase"/>
    <property type="match status" value="1"/>
</dbReference>
<dbReference type="PIRSF" id="PIRSF000862">
    <property type="entry name" value="Steryl_ester_lip"/>
    <property type="match status" value="1"/>
</dbReference>
<organism evidence="10">
    <name type="scientific">Diabrotica virgifera virgifera</name>
    <name type="common">western corn rootworm</name>
    <dbReference type="NCBI Taxonomy" id="50390"/>
    <lineage>
        <taxon>Eukaryota</taxon>
        <taxon>Metazoa</taxon>
        <taxon>Ecdysozoa</taxon>
        <taxon>Arthropoda</taxon>
        <taxon>Hexapoda</taxon>
        <taxon>Insecta</taxon>
        <taxon>Pterygota</taxon>
        <taxon>Neoptera</taxon>
        <taxon>Endopterygota</taxon>
        <taxon>Coleoptera</taxon>
        <taxon>Polyphaga</taxon>
        <taxon>Cucujiformia</taxon>
        <taxon>Chrysomeloidea</taxon>
        <taxon>Chrysomelidae</taxon>
        <taxon>Galerucinae</taxon>
        <taxon>Diabroticina</taxon>
        <taxon>Diabroticites</taxon>
        <taxon>Diabrotica</taxon>
    </lineage>
</organism>
<evidence type="ECO:0000256" key="7">
    <source>
        <dbReference type="PIRNR" id="PIRNR000862"/>
    </source>
</evidence>
<dbReference type="PANTHER" id="PTHR11005">
    <property type="entry name" value="LYSOSOMAL ACID LIPASE-RELATED"/>
    <property type="match status" value="1"/>
</dbReference>
<dbReference type="InterPro" id="IPR025483">
    <property type="entry name" value="Lipase_euk"/>
</dbReference>
<dbReference type="RefSeq" id="XP_028147721.1">
    <property type="nucleotide sequence ID" value="XM_028291920.1"/>
</dbReference>
<evidence type="ECO:0000256" key="2">
    <source>
        <dbReference type="ARBA" id="ARBA00022729"/>
    </source>
</evidence>
<keyword evidence="3 7" id="KW-0378">Hydrolase</keyword>
<dbReference type="AlphaFoldDB" id="A0A6P7GE00"/>
<evidence type="ECO:0000313" key="10">
    <source>
        <dbReference type="RefSeq" id="XP_028147721.1"/>
    </source>
</evidence>
<dbReference type="GO" id="GO:0016788">
    <property type="term" value="F:hydrolase activity, acting on ester bonds"/>
    <property type="evidence" value="ECO:0007669"/>
    <property type="project" value="InterPro"/>
</dbReference>
<dbReference type="InterPro" id="IPR029058">
    <property type="entry name" value="AB_hydrolase_fold"/>
</dbReference>
<evidence type="ECO:0000256" key="6">
    <source>
        <dbReference type="ARBA" id="ARBA00023180"/>
    </source>
</evidence>
<comment type="similarity">
    <text evidence="1 7">Belongs to the AB hydrolase superfamily. Lipase family.</text>
</comment>
<dbReference type="InterPro" id="IPR000073">
    <property type="entry name" value="AB_hydrolase_1"/>
</dbReference>
<accession>A0A6P7GE00</accession>
<feature type="active site" description="Charge relay system" evidence="8">
    <location>
        <position position="351"/>
    </location>
</feature>
<feature type="active site" description="Nucleophile" evidence="8">
    <location>
        <position position="181"/>
    </location>
</feature>
<name>A0A6P7GE00_DIAVI</name>
<proteinExistence type="inferred from homology"/>
<evidence type="ECO:0000256" key="5">
    <source>
        <dbReference type="ARBA" id="ARBA00023098"/>
    </source>
</evidence>
<dbReference type="FunFam" id="3.40.50.1820:FF:000057">
    <property type="entry name" value="Lipase"/>
    <property type="match status" value="1"/>
</dbReference>
<reference evidence="10" key="1">
    <citation type="submission" date="2025-08" db="UniProtKB">
        <authorList>
            <consortium name="RefSeq"/>
        </authorList>
    </citation>
    <scope>IDENTIFICATION</scope>
    <source>
        <tissue evidence="10">Whole insect</tissue>
    </source>
</reference>
<keyword evidence="5" id="KW-0443">Lipid metabolism</keyword>
<feature type="domain" description="AB hydrolase-1" evidence="9">
    <location>
        <begin position="89"/>
        <end position="218"/>
    </location>
</feature>
<evidence type="ECO:0000256" key="8">
    <source>
        <dbReference type="PIRSR" id="PIRSR000862-1"/>
    </source>
</evidence>
<keyword evidence="6" id="KW-0325">Glycoprotein</keyword>
<dbReference type="Pfam" id="PF00561">
    <property type="entry name" value="Abhydrolase_1"/>
    <property type="match status" value="1"/>
</dbReference>
<gene>
    <name evidence="10" type="primary">LOC114341141</name>
</gene>
<evidence type="ECO:0000256" key="3">
    <source>
        <dbReference type="ARBA" id="ARBA00022801"/>
    </source>
</evidence>
<protein>
    <recommendedName>
        <fullName evidence="7">Lipase</fullName>
    </recommendedName>
</protein>
<evidence type="ECO:0000256" key="1">
    <source>
        <dbReference type="ARBA" id="ARBA00010701"/>
    </source>
</evidence>
<dbReference type="SUPFAM" id="SSF53474">
    <property type="entry name" value="alpha/beta-Hydrolases"/>
    <property type="match status" value="1"/>
</dbReference>
<keyword evidence="4 7" id="KW-0442">Lipid degradation</keyword>
<evidence type="ECO:0000256" key="4">
    <source>
        <dbReference type="ARBA" id="ARBA00022963"/>
    </source>
</evidence>
<sequence>MKTSTGFLWLAGLFPIIFLGVAKISYSFGDNSILSYLGFGFPDEPILTRNITELIQSWPGFTAEEHYLTTEDGYRVLVERSYSKITQKNPIIIVHGIAMSAFGWVNRGNVSLARLLGDLGYDVWMLNYRGTWYSKGHVNLTTGNKNYWKYTIDNLGIYDVRAVVNFVSQETNRQSIYLGYSMGSSGFYMYSSTFPDEAKENVKAMIGIAPVINFKGVKSIALYSSYVWPTVKRLIYTFWNGEILPGYSLFLRPLTRFSMGMYIIQSFNNLLFGDDYDQMDPLHYPQFATQMLDSVCVELWSHYLQMYETGDFKRYDYGEKKNLEKYGTPTPPVYDLSKIQIPMAIFASENDWLATMENANQLYSEIQPSVRCGFDVVPHKKWNHIDFLIAKDVPKYFYKYLFKKIKDLSEGKCEA</sequence>
<feature type="active site" description="Charge relay system" evidence="8">
    <location>
        <position position="384"/>
    </location>
</feature>
<dbReference type="GO" id="GO:0016042">
    <property type="term" value="P:lipid catabolic process"/>
    <property type="evidence" value="ECO:0007669"/>
    <property type="project" value="UniProtKB-KW"/>
</dbReference>
<dbReference type="InParanoid" id="A0A6P7GE00"/>